<sequence>MTSQADFFFYGGNIITMDENNPSAEALAVKGDNIQAVGKFDEVFTSVGPTTEVIYLNHQTLLPGFIEPHQHATMMVMKRALFVDISGYNYRTYEKVKEVMTIEIAELVKQNASALPWGRFFGWDPELIPNMPKLSADFLDEEFSRDIPVAIVGQSGHVAWVNHKAFEIAGVEDSIENEHGGVFVKDEDGHLTGQLFEDPAITRVLGASPKPTPEELESAVWDQWKDYSARGFTTVTDLGYMRNKHIDPLLEAISLNDTCPVRLALYRIVHGPENEAALANRKKTECCLRLIPNDEGSTARSADGEEGPTFSPNPKLWEAGVKVVADGSPHCGSAAVREPFLNSNLTETLGFPPAPCYGNLNYSTQDLLDTVKFFHQQGTQIAIHAHGERAIDQVIGVYEQVLNESEEPKDMRHRVEHLGLCTVDDIVRSAKLNLALSFFVCHLYFYAKSYTEHIFGAERTNRWTPLSEATKHGLRWSIHQDHATFPGPPLPFANLKTAVTRAHRDDKDTIYGPEYCVSIHEAMKAVTIDAAWQIHKDDILGSLTKNKRADLLILSKNPYEVDPFELEEIKVLETFTDGRRNELNKTYPVNFPGGTVMMYAKESSERKGMDGPVKSMKRKGGSSPMRQERKTAKSKRH</sequence>
<dbReference type="Gene3D" id="3.20.20.140">
    <property type="entry name" value="Metal-dependent hydrolases"/>
    <property type="match status" value="1"/>
</dbReference>
<dbReference type="SUPFAM" id="SSF51338">
    <property type="entry name" value="Composite domain of metallo-dependent hydrolases"/>
    <property type="match status" value="1"/>
</dbReference>
<dbReference type="GO" id="GO:0016810">
    <property type="term" value="F:hydrolase activity, acting on carbon-nitrogen (but not peptide) bonds"/>
    <property type="evidence" value="ECO:0007669"/>
    <property type="project" value="InterPro"/>
</dbReference>
<accession>A0AAD9R3M8</accession>
<name>A0AAD9R3M8_ACRCE</name>
<evidence type="ECO:0000259" key="2">
    <source>
        <dbReference type="Pfam" id="PF07969"/>
    </source>
</evidence>
<feature type="region of interest" description="Disordered" evidence="1">
    <location>
        <begin position="602"/>
        <end position="637"/>
    </location>
</feature>
<dbReference type="Pfam" id="PF07969">
    <property type="entry name" value="Amidohydro_3"/>
    <property type="match status" value="1"/>
</dbReference>
<comment type="caution">
    <text evidence="3">The sequence shown here is derived from an EMBL/GenBank/DDBJ whole genome shotgun (WGS) entry which is preliminary data.</text>
</comment>
<gene>
    <name evidence="3" type="ORF">P5673_002800</name>
</gene>
<protein>
    <submittedName>
        <fullName evidence="3">Protein LONG AFTER FAR-RED 3</fullName>
    </submittedName>
</protein>
<dbReference type="Gene3D" id="2.30.40.10">
    <property type="entry name" value="Urease, subunit C, domain 1"/>
    <property type="match status" value="1"/>
</dbReference>
<proteinExistence type="predicted"/>
<dbReference type="EMBL" id="JARQWQ010000004">
    <property type="protein sequence ID" value="KAK2572542.1"/>
    <property type="molecule type" value="Genomic_DNA"/>
</dbReference>
<dbReference type="AlphaFoldDB" id="A0AAD9R3M8"/>
<dbReference type="Gene3D" id="3.10.310.70">
    <property type="match status" value="1"/>
</dbReference>
<evidence type="ECO:0000313" key="4">
    <source>
        <dbReference type="Proteomes" id="UP001249851"/>
    </source>
</evidence>
<dbReference type="CDD" id="cd01300">
    <property type="entry name" value="YtcJ_like"/>
    <property type="match status" value="1"/>
</dbReference>
<dbReference type="PANTHER" id="PTHR22642:SF2">
    <property type="entry name" value="PROTEIN LONG AFTER FAR-RED 3"/>
    <property type="match status" value="1"/>
</dbReference>
<evidence type="ECO:0000256" key="1">
    <source>
        <dbReference type="SAM" id="MobiDB-lite"/>
    </source>
</evidence>
<dbReference type="InterPro" id="IPR013108">
    <property type="entry name" value="Amidohydro_3"/>
</dbReference>
<dbReference type="SUPFAM" id="SSF51556">
    <property type="entry name" value="Metallo-dependent hydrolases"/>
    <property type="match status" value="1"/>
</dbReference>
<dbReference type="InterPro" id="IPR032466">
    <property type="entry name" value="Metal_Hydrolase"/>
</dbReference>
<dbReference type="InterPro" id="IPR033932">
    <property type="entry name" value="YtcJ-like"/>
</dbReference>
<dbReference type="Proteomes" id="UP001249851">
    <property type="component" value="Unassembled WGS sequence"/>
</dbReference>
<feature type="domain" description="Amidohydrolase 3" evidence="2">
    <location>
        <begin position="53"/>
        <end position="579"/>
    </location>
</feature>
<keyword evidence="4" id="KW-1185">Reference proteome</keyword>
<organism evidence="3 4">
    <name type="scientific">Acropora cervicornis</name>
    <name type="common">Staghorn coral</name>
    <dbReference type="NCBI Taxonomy" id="6130"/>
    <lineage>
        <taxon>Eukaryota</taxon>
        <taxon>Metazoa</taxon>
        <taxon>Cnidaria</taxon>
        <taxon>Anthozoa</taxon>
        <taxon>Hexacorallia</taxon>
        <taxon>Scleractinia</taxon>
        <taxon>Astrocoeniina</taxon>
        <taxon>Acroporidae</taxon>
        <taxon>Acropora</taxon>
    </lineage>
</organism>
<dbReference type="InterPro" id="IPR011059">
    <property type="entry name" value="Metal-dep_hydrolase_composite"/>
</dbReference>
<reference evidence="3" key="2">
    <citation type="journal article" date="2023" name="Science">
        <title>Genomic signatures of disease resistance in endangered staghorn corals.</title>
        <authorList>
            <person name="Vollmer S.V."/>
            <person name="Selwyn J.D."/>
            <person name="Despard B.A."/>
            <person name="Roesel C.L."/>
        </authorList>
    </citation>
    <scope>NUCLEOTIDE SEQUENCE</scope>
    <source>
        <strain evidence="3">K2</strain>
    </source>
</reference>
<reference evidence="3" key="1">
    <citation type="journal article" date="2023" name="G3 (Bethesda)">
        <title>Whole genome assembly and annotation of the endangered Caribbean coral Acropora cervicornis.</title>
        <authorList>
            <person name="Selwyn J.D."/>
            <person name="Vollmer S.V."/>
        </authorList>
    </citation>
    <scope>NUCLEOTIDE SEQUENCE</scope>
    <source>
        <strain evidence="3">K2</strain>
    </source>
</reference>
<evidence type="ECO:0000313" key="3">
    <source>
        <dbReference type="EMBL" id="KAK2572542.1"/>
    </source>
</evidence>
<dbReference type="PANTHER" id="PTHR22642">
    <property type="entry name" value="IMIDAZOLONEPROPIONASE"/>
    <property type="match status" value="1"/>
</dbReference>